<protein>
    <recommendedName>
        <fullName evidence="2">Zeta toxin domain-containing protein</fullName>
    </recommendedName>
</protein>
<accession>A0A6C0EP04</accession>
<dbReference type="InterPro" id="IPR027417">
    <property type="entry name" value="P-loop_NTPase"/>
</dbReference>
<reference evidence="1" key="1">
    <citation type="journal article" date="2020" name="Nature">
        <title>Giant virus diversity and host interactions through global metagenomics.</title>
        <authorList>
            <person name="Schulz F."/>
            <person name="Roux S."/>
            <person name="Paez-Espino D."/>
            <person name="Jungbluth S."/>
            <person name="Walsh D.A."/>
            <person name="Denef V.J."/>
            <person name="McMahon K.D."/>
            <person name="Konstantinidis K.T."/>
            <person name="Eloe-Fadrosh E.A."/>
            <person name="Kyrpides N.C."/>
            <person name="Woyke T."/>
        </authorList>
    </citation>
    <scope>NUCLEOTIDE SEQUENCE</scope>
    <source>
        <strain evidence="1">GVMAG-M-3300001351-8</strain>
    </source>
</reference>
<dbReference type="PANTHER" id="PTHR13308:SF40">
    <property type="entry name" value="NEDD4-BINDING PROTEIN 2-LIKE 1"/>
    <property type="match status" value="1"/>
</dbReference>
<sequence>MFEEIFSQNNRSYLTTFSNIKDLPLITYSLGWLTLFTLVSYKCLLNMFKGNDIFYKLNSTNERTIIILRGVPGIGKNNYILNKELNRNSIYSVVSSDDFFIKNNKYAFDRSLLNKAQSWTFEQFLVYLNMGVPRIYVSNLNNKIWDYSNYIRTAINSGYKVEIVELICNDYKELHYFNKRSVHNIPYTYSKKIFDDWDIDKNSTYVEPYLGTHAIELEGDSIPNYPILSEDELDKLLSDYMNKTEIVKKVDIINKPEKVTNHNNVDIINKVDKDDVDEIMGRRLYVVNNTNKDLYYLKCGKLKGVEKIPKELIDYSIV</sequence>
<proteinExistence type="predicted"/>
<evidence type="ECO:0000313" key="1">
    <source>
        <dbReference type="EMBL" id="QHT29085.1"/>
    </source>
</evidence>
<dbReference type="Gene3D" id="3.40.50.300">
    <property type="entry name" value="P-loop containing nucleotide triphosphate hydrolases"/>
    <property type="match status" value="1"/>
</dbReference>
<name>A0A6C0EP04_9ZZZZ</name>
<dbReference type="EMBL" id="MN738868">
    <property type="protein sequence ID" value="QHT29085.1"/>
    <property type="molecule type" value="Genomic_DNA"/>
</dbReference>
<dbReference type="AlphaFoldDB" id="A0A6C0EP04"/>
<dbReference type="InterPro" id="IPR026302">
    <property type="entry name" value="NEDD4-bd_p2"/>
</dbReference>
<dbReference type="PANTHER" id="PTHR13308">
    <property type="entry name" value="NEDD4-BINDING PROTEIN 2-LIKE 1"/>
    <property type="match status" value="1"/>
</dbReference>
<evidence type="ECO:0008006" key="2">
    <source>
        <dbReference type="Google" id="ProtNLM"/>
    </source>
</evidence>
<organism evidence="1">
    <name type="scientific">viral metagenome</name>
    <dbReference type="NCBI Taxonomy" id="1070528"/>
    <lineage>
        <taxon>unclassified sequences</taxon>
        <taxon>metagenomes</taxon>
        <taxon>organismal metagenomes</taxon>
    </lineage>
</organism>